<keyword evidence="2 5" id="KW-0812">Transmembrane</keyword>
<dbReference type="EMBL" id="JACHIN010000006">
    <property type="protein sequence ID" value="MBB5079079.1"/>
    <property type="molecule type" value="Genomic_DNA"/>
</dbReference>
<accession>A0A7W8A3Y3</accession>
<evidence type="ECO:0000313" key="6">
    <source>
        <dbReference type="EMBL" id="MBB5079079.1"/>
    </source>
</evidence>
<dbReference type="GO" id="GO:0016020">
    <property type="term" value="C:membrane"/>
    <property type="evidence" value="ECO:0007669"/>
    <property type="project" value="UniProtKB-SubCell"/>
</dbReference>
<name>A0A7W8A3Y3_9ACTN</name>
<evidence type="ECO:0000256" key="2">
    <source>
        <dbReference type="ARBA" id="ARBA00022692"/>
    </source>
</evidence>
<comment type="subcellular location">
    <subcellularLocation>
        <location evidence="1">Membrane</location>
        <topology evidence="1">Multi-pass membrane protein</topology>
    </subcellularLocation>
</comment>
<dbReference type="Proteomes" id="UP000568380">
    <property type="component" value="Unassembled WGS sequence"/>
</dbReference>
<evidence type="ECO:0000256" key="4">
    <source>
        <dbReference type="ARBA" id="ARBA00023136"/>
    </source>
</evidence>
<keyword evidence="7" id="KW-1185">Reference proteome</keyword>
<protein>
    <submittedName>
        <fullName evidence="6">Putative membrane protein YphA (DoxX/SURF4 family)</fullName>
    </submittedName>
</protein>
<comment type="caution">
    <text evidence="6">The sequence shown here is derived from an EMBL/GenBank/DDBJ whole genome shotgun (WGS) entry which is preliminary data.</text>
</comment>
<dbReference type="Pfam" id="PF13564">
    <property type="entry name" value="DoxX_2"/>
    <property type="match status" value="1"/>
</dbReference>
<evidence type="ECO:0000256" key="5">
    <source>
        <dbReference type="SAM" id="Phobius"/>
    </source>
</evidence>
<keyword evidence="3 5" id="KW-1133">Transmembrane helix</keyword>
<dbReference type="RefSeq" id="WP_184964447.1">
    <property type="nucleotide sequence ID" value="NZ_JACHIN010000006.1"/>
</dbReference>
<dbReference type="AlphaFoldDB" id="A0A7W8A3Y3"/>
<evidence type="ECO:0000256" key="1">
    <source>
        <dbReference type="ARBA" id="ARBA00004141"/>
    </source>
</evidence>
<proteinExistence type="predicted"/>
<dbReference type="InterPro" id="IPR032808">
    <property type="entry name" value="DoxX"/>
</dbReference>
<feature type="transmembrane region" description="Helical" evidence="5">
    <location>
        <begin position="88"/>
        <end position="110"/>
    </location>
</feature>
<gene>
    <name evidence="6" type="ORF">HNR40_004565</name>
</gene>
<evidence type="ECO:0000256" key="3">
    <source>
        <dbReference type="ARBA" id="ARBA00022989"/>
    </source>
</evidence>
<reference evidence="6 7" key="1">
    <citation type="submission" date="2020-08" db="EMBL/GenBank/DDBJ databases">
        <title>Genomic Encyclopedia of Type Strains, Phase IV (KMG-IV): sequencing the most valuable type-strain genomes for metagenomic binning, comparative biology and taxonomic classification.</title>
        <authorList>
            <person name="Goeker M."/>
        </authorList>
    </citation>
    <scope>NUCLEOTIDE SEQUENCE [LARGE SCALE GENOMIC DNA]</scope>
    <source>
        <strain evidence="6 7">DSM 45385</strain>
    </source>
</reference>
<sequence length="130" mass="13371">MTTTLRTIGLWILQVVTAAAFLLAALGKFADAEPAASTFDAIGAGDWLRYLVGALEVAGVVGLLVPPLAGLAALAFAALMVGATLTQVLVMGGGAFLPLVLLALSLVIAWGRRSSTAKLWSALRSREQHG</sequence>
<organism evidence="6 7">
    <name type="scientific">Nonomuraea endophytica</name>
    <dbReference type="NCBI Taxonomy" id="714136"/>
    <lineage>
        <taxon>Bacteria</taxon>
        <taxon>Bacillati</taxon>
        <taxon>Actinomycetota</taxon>
        <taxon>Actinomycetes</taxon>
        <taxon>Streptosporangiales</taxon>
        <taxon>Streptosporangiaceae</taxon>
        <taxon>Nonomuraea</taxon>
    </lineage>
</organism>
<keyword evidence="4 5" id="KW-0472">Membrane</keyword>
<feature type="transmembrane region" description="Helical" evidence="5">
    <location>
        <begin position="48"/>
        <end position="81"/>
    </location>
</feature>
<evidence type="ECO:0000313" key="7">
    <source>
        <dbReference type="Proteomes" id="UP000568380"/>
    </source>
</evidence>